<evidence type="ECO:0008006" key="4">
    <source>
        <dbReference type="Google" id="ProtNLM"/>
    </source>
</evidence>
<evidence type="ECO:0000256" key="1">
    <source>
        <dbReference type="ARBA" id="ARBA00022833"/>
    </source>
</evidence>
<evidence type="ECO:0000313" key="2">
    <source>
        <dbReference type="EMBL" id="GIF74977.1"/>
    </source>
</evidence>
<name>A0ABQ4CVW5_9ACTN</name>
<dbReference type="Gene3D" id="3.40.50.10320">
    <property type="entry name" value="LmbE-like"/>
    <property type="match status" value="1"/>
</dbReference>
<accession>A0ABQ4CVW5</accession>
<dbReference type="InterPro" id="IPR024078">
    <property type="entry name" value="LmbE-like_dom_sf"/>
</dbReference>
<protein>
    <recommendedName>
        <fullName evidence="4">GlcNAc-PI de-N-acetylase</fullName>
    </recommendedName>
</protein>
<sequence>MLDHPDTRLATAENEMAEAIDRALRRHRPDIVFTHSAHDHHQDHRAVHAATLRAARHHPAVLCYESPSVTPAFRPTVFVDIGAQLDAKVGSVAVHRDQRTKPYLDERRVRAVAAFRGGQARVDHAEGFEAVRVPAPLFEDGDR</sequence>
<keyword evidence="1" id="KW-0862">Zinc</keyword>
<dbReference type="EMBL" id="BONE01000037">
    <property type="protein sequence ID" value="GIF74977.1"/>
    <property type="molecule type" value="Genomic_DNA"/>
</dbReference>
<dbReference type="Pfam" id="PF02585">
    <property type="entry name" value="PIG-L"/>
    <property type="match status" value="1"/>
</dbReference>
<evidence type="ECO:0000313" key="3">
    <source>
        <dbReference type="Proteomes" id="UP000604117"/>
    </source>
</evidence>
<dbReference type="Proteomes" id="UP000604117">
    <property type="component" value="Unassembled WGS sequence"/>
</dbReference>
<organism evidence="2 3">
    <name type="scientific">Asanoa siamensis</name>
    <dbReference type="NCBI Taxonomy" id="926357"/>
    <lineage>
        <taxon>Bacteria</taxon>
        <taxon>Bacillati</taxon>
        <taxon>Actinomycetota</taxon>
        <taxon>Actinomycetes</taxon>
        <taxon>Micromonosporales</taxon>
        <taxon>Micromonosporaceae</taxon>
        <taxon>Asanoa</taxon>
    </lineage>
</organism>
<gene>
    <name evidence="2" type="ORF">Asi02nite_44950</name>
</gene>
<comment type="caution">
    <text evidence="2">The sequence shown here is derived from an EMBL/GenBank/DDBJ whole genome shotgun (WGS) entry which is preliminary data.</text>
</comment>
<proteinExistence type="predicted"/>
<dbReference type="InterPro" id="IPR003737">
    <property type="entry name" value="GlcNAc_PI_deacetylase-related"/>
</dbReference>
<keyword evidence="3" id="KW-1185">Reference proteome</keyword>
<dbReference type="SUPFAM" id="SSF102588">
    <property type="entry name" value="LmbE-like"/>
    <property type="match status" value="1"/>
</dbReference>
<reference evidence="2 3" key="1">
    <citation type="submission" date="2021-01" db="EMBL/GenBank/DDBJ databases">
        <title>Whole genome shotgun sequence of Asanoa siamensis NBRC 107932.</title>
        <authorList>
            <person name="Komaki H."/>
            <person name="Tamura T."/>
        </authorList>
    </citation>
    <scope>NUCLEOTIDE SEQUENCE [LARGE SCALE GENOMIC DNA]</scope>
    <source>
        <strain evidence="2 3">NBRC 107932</strain>
    </source>
</reference>